<dbReference type="Proteomes" id="UP000077787">
    <property type="component" value="Chromosome"/>
</dbReference>
<sequence>MTTENPTYWSDNEEDWNCDCLSDLLAGNDELKAGDTVYFGTGVTPPATAFINASDVIEMMGERAYDNFGEHAEDFPCVTAEAKAELEAMLSDWVNRHCHPAFYRITDVTEYVLTEEDIQDANA</sequence>
<name>A0A172WRE8_STUST</name>
<dbReference type="AlphaFoldDB" id="A0A172WRE8"/>
<gene>
    <name evidence="1" type="ORF">PS273GM_12975</name>
</gene>
<organism evidence="1 2">
    <name type="scientific">Stutzerimonas stutzeri</name>
    <name type="common">Pseudomonas stutzeri</name>
    <dbReference type="NCBI Taxonomy" id="316"/>
    <lineage>
        <taxon>Bacteria</taxon>
        <taxon>Pseudomonadati</taxon>
        <taxon>Pseudomonadota</taxon>
        <taxon>Gammaproteobacteria</taxon>
        <taxon>Pseudomonadales</taxon>
        <taxon>Pseudomonadaceae</taxon>
        <taxon>Stutzerimonas</taxon>
    </lineage>
</organism>
<protein>
    <submittedName>
        <fullName evidence="1">Uncharacterized protein</fullName>
    </submittedName>
</protein>
<proteinExistence type="predicted"/>
<dbReference type="RefSeq" id="WP_064481564.1">
    <property type="nucleotide sequence ID" value="NZ_CP015641.1"/>
</dbReference>
<reference evidence="1 2" key="1">
    <citation type="submission" date="2016-05" db="EMBL/GenBank/DDBJ databases">
        <title>Genome sequence of Pseudomonas stutzeri 273 and identification of the exopolysaccharide biosynthesis locus.</title>
        <authorList>
            <person name="Wu S."/>
            <person name="Sun C."/>
        </authorList>
    </citation>
    <scope>NUCLEOTIDE SEQUENCE [LARGE SCALE GENOMIC DNA]</scope>
    <source>
        <strain evidence="1 2">273</strain>
    </source>
</reference>
<evidence type="ECO:0000313" key="1">
    <source>
        <dbReference type="EMBL" id="ANF25990.1"/>
    </source>
</evidence>
<dbReference type="EMBL" id="CP015641">
    <property type="protein sequence ID" value="ANF25990.1"/>
    <property type="molecule type" value="Genomic_DNA"/>
</dbReference>
<evidence type="ECO:0000313" key="2">
    <source>
        <dbReference type="Proteomes" id="UP000077787"/>
    </source>
</evidence>
<dbReference type="OrthoDB" id="7031368at2"/>
<accession>A0A172WRE8</accession>